<feature type="transmembrane region" description="Helical" evidence="1">
    <location>
        <begin position="41"/>
        <end position="58"/>
    </location>
</feature>
<evidence type="ECO:0000313" key="3">
    <source>
        <dbReference type="Proteomes" id="UP000830542"/>
    </source>
</evidence>
<keyword evidence="1" id="KW-1133">Transmembrane helix</keyword>
<proteinExistence type="predicted"/>
<accession>A0AAX3AU68</accession>
<feature type="transmembrane region" description="Helical" evidence="1">
    <location>
        <begin position="17"/>
        <end position="35"/>
    </location>
</feature>
<keyword evidence="1" id="KW-0812">Transmembrane</keyword>
<feature type="transmembrane region" description="Helical" evidence="1">
    <location>
        <begin position="103"/>
        <end position="134"/>
    </location>
</feature>
<keyword evidence="2" id="KW-0614">Plasmid</keyword>
<reference evidence="2" key="1">
    <citation type="submission" date="2022-04" db="EMBL/GenBank/DDBJ databases">
        <title>Sequencing and genomic assembly of Halococcus dombrowskii.</title>
        <authorList>
            <person name="Lim S.W."/>
            <person name="MacLea K.S."/>
        </authorList>
    </citation>
    <scope>NUCLEOTIDE SEQUENCE</scope>
    <source>
        <strain evidence="2">H4</strain>
        <plasmid evidence="2">unnamed4</plasmid>
    </source>
</reference>
<dbReference type="RefSeq" id="WP_160162773.1">
    <property type="nucleotide sequence ID" value="NZ_BAAADN010000054.1"/>
</dbReference>
<dbReference type="AlphaFoldDB" id="A0AAX3AU68"/>
<feature type="transmembrane region" description="Helical" evidence="1">
    <location>
        <begin position="70"/>
        <end position="91"/>
    </location>
</feature>
<keyword evidence="1" id="KW-0472">Membrane</keyword>
<geneLocation type="plasmid" evidence="2 3">
    <name>unnamed4</name>
</geneLocation>
<dbReference type="GeneID" id="71764113"/>
<organism evidence="2 3">
    <name type="scientific">Halococcus dombrowskii</name>
    <dbReference type="NCBI Taxonomy" id="179637"/>
    <lineage>
        <taxon>Archaea</taxon>
        <taxon>Methanobacteriati</taxon>
        <taxon>Methanobacteriota</taxon>
        <taxon>Stenosarchaea group</taxon>
        <taxon>Halobacteria</taxon>
        <taxon>Halobacteriales</taxon>
        <taxon>Halococcaceae</taxon>
        <taxon>Halococcus</taxon>
    </lineage>
</organism>
<name>A0AAX3AU68_HALDO</name>
<dbReference type="InterPro" id="IPR040493">
    <property type="entry name" value="DUF5518"/>
</dbReference>
<dbReference type="KEGG" id="hdo:MUK72_19655"/>
<evidence type="ECO:0000256" key="1">
    <source>
        <dbReference type="SAM" id="Phobius"/>
    </source>
</evidence>
<dbReference type="EMBL" id="CP095009">
    <property type="protein sequence ID" value="UOO97361.1"/>
    <property type="molecule type" value="Genomic_DNA"/>
</dbReference>
<dbReference type="Proteomes" id="UP000830542">
    <property type="component" value="Plasmid unnamed4"/>
</dbReference>
<gene>
    <name evidence="2" type="ORF">MUK72_19655</name>
</gene>
<evidence type="ECO:0000313" key="2">
    <source>
        <dbReference type="EMBL" id="UOO97361.1"/>
    </source>
</evidence>
<sequence length="148" mass="15533">MTSNSYLSRQSKETWKYAFIGGFISIPFTFGLYWWSGMGDYLSLNMILLGGILAGFLAKNGSVSARNAGISAGVIGGLPIVVWGLSTLIGIPDGPLIVWSAPILEAVFLIFVGFVILGMSALAGLIGGMIGGWLSKKLGTQKTPNVSS</sequence>
<keyword evidence="3" id="KW-1185">Reference proteome</keyword>
<protein>
    <submittedName>
        <fullName evidence="2">DUF5518 domain-containing protein</fullName>
    </submittedName>
</protein>
<dbReference type="Pfam" id="PF17647">
    <property type="entry name" value="DUF5518"/>
    <property type="match status" value="1"/>
</dbReference>